<gene>
    <name evidence="1" type="ORF">DI533_21660</name>
</gene>
<name>A0A2W5RVZ7_CERSP</name>
<dbReference type="InterPro" id="IPR036390">
    <property type="entry name" value="WH_DNA-bd_sf"/>
</dbReference>
<accession>A0A2W5RVZ7</accession>
<dbReference type="SUPFAM" id="SSF46785">
    <property type="entry name" value="Winged helix' DNA-binding domain"/>
    <property type="match status" value="1"/>
</dbReference>
<dbReference type="Proteomes" id="UP000248975">
    <property type="component" value="Unassembled WGS sequence"/>
</dbReference>
<organism evidence="1 2">
    <name type="scientific">Cereibacter sphaeroides</name>
    <name type="common">Rhodobacter sphaeroides</name>
    <dbReference type="NCBI Taxonomy" id="1063"/>
    <lineage>
        <taxon>Bacteria</taxon>
        <taxon>Pseudomonadati</taxon>
        <taxon>Pseudomonadota</taxon>
        <taxon>Alphaproteobacteria</taxon>
        <taxon>Rhodobacterales</taxon>
        <taxon>Paracoccaceae</taxon>
        <taxon>Cereibacter</taxon>
    </lineage>
</organism>
<dbReference type="EMBL" id="QFQS01000015">
    <property type="protein sequence ID" value="PZQ94661.1"/>
    <property type="molecule type" value="Genomic_DNA"/>
</dbReference>
<protein>
    <submittedName>
        <fullName evidence="1">Uncharacterized protein</fullName>
    </submittedName>
</protein>
<proteinExistence type="predicted"/>
<reference evidence="1 2" key="1">
    <citation type="submission" date="2017-08" db="EMBL/GenBank/DDBJ databases">
        <title>Infants hospitalized years apart are colonized by the same room-sourced microbial strains.</title>
        <authorList>
            <person name="Brooks B."/>
            <person name="Olm M.R."/>
            <person name="Firek B.A."/>
            <person name="Baker R."/>
            <person name="Thomas B.C."/>
            <person name="Morowitz M.J."/>
            <person name="Banfield J.F."/>
        </authorList>
    </citation>
    <scope>NUCLEOTIDE SEQUENCE [LARGE SCALE GENOMIC DNA]</scope>
    <source>
        <strain evidence="1">S2_003_000_R2_11</strain>
    </source>
</reference>
<evidence type="ECO:0000313" key="2">
    <source>
        <dbReference type="Proteomes" id="UP000248975"/>
    </source>
</evidence>
<comment type="caution">
    <text evidence="1">The sequence shown here is derived from an EMBL/GenBank/DDBJ whole genome shotgun (WGS) entry which is preliminary data.</text>
</comment>
<sequence>MTKLANRADTLLADLADNNPAPQETVFARDWFDPMHGLTELRYAAKKGLVTIVESGSTPSRFRFLITEKGRAYASDNAKEATPADLSPTQVKVRELLDDLAFENPTPVEKWVEASNFETMHDATEIRYAAQRGWIELDGKSDGREQLRMRLTEKGRHRLAEIAPLSCETSSATA</sequence>
<evidence type="ECO:0000313" key="1">
    <source>
        <dbReference type="EMBL" id="PZQ94661.1"/>
    </source>
</evidence>
<dbReference type="AlphaFoldDB" id="A0A2W5RVZ7"/>